<accession>A0A915JG98</accession>
<dbReference type="WBParaSite" id="nRc.2.0.1.t24952-RA">
    <property type="protein sequence ID" value="nRc.2.0.1.t24952-RA"/>
    <property type="gene ID" value="nRc.2.0.1.g24952"/>
</dbReference>
<keyword evidence="1" id="KW-1185">Reference proteome</keyword>
<organism evidence="1 2">
    <name type="scientific">Romanomermis culicivorax</name>
    <name type="common">Nematode worm</name>
    <dbReference type="NCBI Taxonomy" id="13658"/>
    <lineage>
        <taxon>Eukaryota</taxon>
        <taxon>Metazoa</taxon>
        <taxon>Ecdysozoa</taxon>
        <taxon>Nematoda</taxon>
        <taxon>Enoplea</taxon>
        <taxon>Dorylaimia</taxon>
        <taxon>Mermithida</taxon>
        <taxon>Mermithoidea</taxon>
        <taxon>Mermithidae</taxon>
        <taxon>Romanomermis</taxon>
    </lineage>
</organism>
<protein>
    <submittedName>
        <fullName evidence="2">Uncharacterized protein</fullName>
    </submittedName>
</protein>
<dbReference type="AlphaFoldDB" id="A0A915JG98"/>
<reference evidence="2" key="1">
    <citation type="submission" date="2022-11" db="UniProtKB">
        <authorList>
            <consortium name="WormBaseParasite"/>
        </authorList>
    </citation>
    <scope>IDENTIFICATION</scope>
</reference>
<proteinExistence type="predicted"/>
<dbReference type="Proteomes" id="UP000887565">
    <property type="component" value="Unplaced"/>
</dbReference>
<evidence type="ECO:0000313" key="1">
    <source>
        <dbReference type="Proteomes" id="UP000887565"/>
    </source>
</evidence>
<sequence>MHEKIKANLDAAAAVSKEHLDRKARKQRHFAVNDLVLLTNTRKVNKIQPNFAGPFLITDASRTAENIVTIDSLDAPGRPQTISTTGLKLFVRRPAKDAFEFEEGGPRLPHTSPRQ</sequence>
<name>A0A915JG98_ROMCU</name>
<evidence type="ECO:0000313" key="2">
    <source>
        <dbReference type="WBParaSite" id="nRc.2.0.1.t24952-RA"/>
    </source>
</evidence>